<comment type="subcellular location">
    <subcellularLocation>
        <location evidence="2">Secreted</location>
    </subcellularLocation>
</comment>
<evidence type="ECO:0000313" key="19">
    <source>
        <dbReference type="Proteomes" id="UP001302676"/>
    </source>
</evidence>
<reference evidence="18" key="2">
    <citation type="submission" date="2023-05" db="EMBL/GenBank/DDBJ databases">
        <authorList>
            <consortium name="Lawrence Berkeley National Laboratory"/>
            <person name="Steindorff A."/>
            <person name="Hensen N."/>
            <person name="Bonometti L."/>
            <person name="Westerberg I."/>
            <person name="Brannstrom I.O."/>
            <person name="Guillou S."/>
            <person name="Cros-Aarteil S."/>
            <person name="Calhoun S."/>
            <person name="Haridas S."/>
            <person name="Kuo A."/>
            <person name="Mondo S."/>
            <person name="Pangilinan J."/>
            <person name="Riley R."/>
            <person name="Labutti K."/>
            <person name="Andreopoulos B."/>
            <person name="Lipzen A."/>
            <person name="Chen C."/>
            <person name="Yanf M."/>
            <person name="Daum C."/>
            <person name="Ng V."/>
            <person name="Clum A."/>
            <person name="Ohm R."/>
            <person name="Martin F."/>
            <person name="Silar P."/>
            <person name="Natvig D."/>
            <person name="Lalanne C."/>
            <person name="Gautier V."/>
            <person name="Ament-Velasquez S.L."/>
            <person name="Kruys A."/>
            <person name="Hutchinson M.I."/>
            <person name="Powell A.J."/>
            <person name="Barry K."/>
            <person name="Miller A.N."/>
            <person name="Grigoriev I.V."/>
            <person name="Debuchy R."/>
            <person name="Gladieux P."/>
            <person name="Thoren M.H."/>
            <person name="Johannesson H."/>
        </authorList>
    </citation>
    <scope>NUCLEOTIDE SEQUENCE</scope>
    <source>
        <strain evidence="18">CBS 141.50</strain>
    </source>
</reference>
<evidence type="ECO:0000256" key="6">
    <source>
        <dbReference type="ARBA" id="ARBA00023001"/>
    </source>
</evidence>
<keyword evidence="11" id="KW-0119">Carbohydrate metabolism</keyword>
<evidence type="ECO:0000256" key="13">
    <source>
        <dbReference type="ARBA" id="ARBA00044502"/>
    </source>
</evidence>
<proteinExistence type="inferred from homology"/>
<feature type="chain" id="PRO_5042968344" description="lytic cellulose monooxygenase (C4-dehydrogenating)" evidence="16">
    <location>
        <begin position="22"/>
        <end position="325"/>
    </location>
</feature>
<gene>
    <name evidence="18" type="ORF">C8A04DRAFT_14493</name>
</gene>
<dbReference type="Proteomes" id="UP001302676">
    <property type="component" value="Unassembled WGS sequence"/>
</dbReference>
<keyword evidence="9" id="KW-0503">Monooxygenase</keyword>
<comment type="similarity">
    <text evidence="13">Belongs to the polysaccharide monooxygenase AA9 family.</text>
</comment>
<dbReference type="InterPro" id="IPR049892">
    <property type="entry name" value="AA9"/>
</dbReference>
<accession>A0AAN6UXH5</accession>
<keyword evidence="12" id="KW-0624">Polysaccharide degradation</keyword>
<keyword evidence="5 16" id="KW-0732">Signal</keyword>
<dbReference type="GO" id="GO:0004497">
    <property type="term" value="F:monooxygenase activity"/>
    <property type="evidence" value="ECO:0007669"/>
    <property type="project" value="UniProtKB-KW"/>
</dbReference>
<keyword evidence="6" id="KW-0136">Cellulose degradation</keyword>
<comment type="caution">
    <text evidence="18">The sequence shown here is derived from an EMBL/GenBank/DDBJ whole genome shotgun (WGS) entry which is preliminary data.</text>
</comment>
<keyword evidence="3" id="KW-0964">Secreted</keyword>
<evidence type="ECO:0000256" key="14">
    <source>
        <dbReference type="ARBA" id="ARBA00045077"/>
    </source>
</evidence>
<keyword evidence="8" id="KW-0186">Copper</keyword>
<evidence type="ECO:0000313" key="18">
    <source>
        <dbReference type="EMBL" id="KAK4140938.1"/>
    </source>
</evidence>
<dbReference type="Pfam" id="PF03443">
    <property type="entry name" value="AA9"/>
    <property type="match status" value="1"/>
</dbReference>
<name>A0AAN6UXH5_9PEZI</name>
<dbReference type="RefSeq" id="XP_062634309.1">
    <property type="nucleotide sequence ID" value="XM_062778119.1"/>
</dbReference>
<keyword evidence="7" id="KW-0560">Oxidoreductase</keyword>
<dbReference type="GO" id="GO:0016787">
    <property type="term" value="F:hydrolase activity"/>
    <property type="evidence" value="ECO:0007669"/>
    <property type="project" value="UniProtKB-KW"/>
</dbReference>
<evidence type="ECO:0000256" key="11">
    <source>
        <dbReference type="ARBA" id="ARBA00023277"/>
    </source>
</evidence>
<dbReference type="InterPro" id="IPR005103">
    <property type="entry name" value="AA9_LPMO"/>
</dbReference>
<dbReference type="GO" id="GO:0030245">
    <property type="term" value="P:cellulose catabolic process"/>
    <property type="evidence" value="ECO:0007669"/>
    <property type="project" value="UniProtKB-KW"/>
</dbReference>
<dbReference type="CDD" id="cd21175">
    <property type="entry name" value="LPMO_AA9"/>
    <property type="match status" value="1"/>
</dbReference>
<evidence type="ECO:0000256" key="5">
    <source>
        <dbReference type="ARBA" id="ARBA00022729"/>
    </source>
</evidence>
<evidence type="ECO:0000256" key="16">
    <source>
        <dbReference type="SAM" id="SignalP"/>
    </source>
</evidence>
<keyword evidence="19" id="KW-1185">Reference proteome</keyword>
<evidence type="ECO:0000256" key="3">
    <source>
        <dbReference type="ARBA" id="ARBA00022525"/>
    </source>
</evidence>
<evidence type="ECO:0000256" key="1">
    <source>
        <dbReference type="ARBA" id="ARBA00001973"/>
    </source>
</evidence>
<dbReference type="GO" id="GO:0046872">
    <property type="term" value="F:metal ion binding"/>
    <property type="evidence" value="ECO:0007669"/>
    <property type="project" value="UniProtKB-KW"/>
</dbReference>
<dbReference type="AlphaFoldDB" id="A0AAN6UXH5"/>
<comment type="cofactor">
    <cofactor evidence="1">
        <name>Cu(2+)</name>
        <dbReference type="ChEBI" id="CHEBI:29036"/>
    </cofactor>
</comment>
<sequence length="325" mass="34041">MAPPLLTTALSLLTLAAPVLSHSHLGYIIVNGDLYHGYDPRPNQVNQANRVGWSTGAVDDGFVTPSNYTHPDIICHIDGTSPAAHAPVRAGDQIHIQWNGWPMGHVGPVLTYLAPCGGLDGADTGCTGVDKTELRWTKVDDSLPVMEHTPSSGNGGGLPEGVPGEYWATDVLIAANNSWQVTVPSGLAAGPYVLRNEIIALHYAAEEDGAQNYPLCMNLWVEGDDGARQAADDALVLDDIDATTFYTPEEPGILLNVTAGVSSYAVPGPTVAAGATPVPYESQVASIYRADGTPVVVTRSTETVPFTTGATAAVSGGLKGRYNRT</sequence>
<evidence type="ECO:0000259" key="17">
    <source>
        <dbReference type="Pfam" id="PF03443"/>
    </source>
</evidence>
<evidence type="ECO:0000256" key="8">
    <source>
        <dbReference type="ARBA" id="ARBA00023008"/>
    </source>
</evidence>
<dbReference type="GeneID" id="87814732"/>
<evidence type="ECO:0000256" key="4">
    <source>
        <dbReference type="ARBA" id="ARBA00022723"/>
    </source>
</evidence>
<organism evidence="18 19">
    <name type="scientific">Dichotomopilus funicola</name>
    <dbReference type="NCBI Taxonomy" id="1934379"/>
    <lineage>
        <taxon>Eukaryota</taxon>
        <taxon>Fungi</taxon>
        <taxon>Dikarya</taxon>
        <taxon>Ascomycota</taxon>
        <taxon>Pezizomycotina</taxon>
        <taxon>Sordariomycetes</taxon>
        <taxon>Sordariomycetidae</taxon>
        <taxon>Sordariales</taxon>
        <taxon>Chaetomiaceae</taxon>
        <taxon>Dichotomopilus</taxon>
    </lineage>
</organism>
<dbReference type="Gene3D" id="2.70.50.70">
    <property type="match status" value="1"/>
</dbReference>
<feature type="signal peptide" evidence="16">
    <location>
        <begin position="1"/>
        <end position="21"/>
    </location>
</feature>
<evidence type="ECO:0000256" key="15">
    <source>
        <dbReference type="ARBA" id="ARBA00047174"/>
    </source>
</evidence>
<protein>
    <recommendedName>
        <fullName evidence="15">lytic cellulose monooxygenase (C4-dehydrogenating)</fullName>
        <ecNumber evidence="15">1.14.99.56</ecNumber>
    </recommendedName>
</protein>
<evidence type="ECO:0000256" key="9">
    <source>
        <dbReference type="ARBA" id="ARBA00023033"/>
    </source>
</evidence>
<dbReference type="EC" id="1.14.99.56" evidence="15"/>
<comment type="catalytic activity">
    <reaction evidence="14">
        <text>[(1-&gt;4)-beta-D-glucosyl]n+m + reduced acceptor + O2 = 4-dehydro-beta-D-glucosyl-[(1-&gt;4)-beta-D-glucosyl]n-1 + [(1-&gt;4)-beta-D-glucosyl]m + acceptor + H2O.</text>
        <dbReference type="EC" id="1.14.99.56"/>
    </reaction>
</comment>
<keyword evidence="10" id="KW-1015">Disulfide bond</keyword>
<evidence type="ECO:0000256" key="7">
    <source>
        <dbReference type="ARBA" id="ARBA00023002"/>
    </source>
</evidence>
<dbReference type="GO" id="GO:0005576">
    <property type="term" value="C:extracellular region"/>
    <property type="evidence" value="ECO:0007669"/>
    <property type="project" value="UniProtKB-SubCell"/>
</dbReference>
<evidence type="ECO:0000256" key="2">
    <source>
        <dbReference type="ARBA" id="ARBA00004613"/>
    </source>
</evidence>
<evidence type="ECO:0000256" key="12">
    <source>
        <dbReference type="ARBA" id="ARBA00023326"/>
    </source>
</evidence>
<dbReference type="PANTHER" id="PTHR33353">
    <property type="entry name" value="PUTATIVE (AFU_ORTHOLOGUE AFUA_1G12560)-RELATED"/>
    <property type="match status" value="1"/>
</dbReference>
<reference evidence="18" key="1">
    <citation type="journal article" date="2023" name="Mol. Phylogenet. Evol.">
        <title>Genome-scale phylogeny and comparative genomics of the fungal order Sordariales.</title>
        <authorList>
            <person name="Hensen N."/>
            <person name="Bonometti L."/>
            <person name="Westerberg I."/>
            <person name="Brannstrom I.O."/>
            <person name="Guillou S."/>
            <person name="Cros-Aarteil S."/>
            <person name="Calhoun S."/>
            <person name="Haridas S."/>
            <person name="Kuo A."/>
            <person name="Mondo S."/>
            <person name="Pangilinan J."/>
            <person name="Riley R."/>
            <person name="LaButti K."/>
            <person name="Andreopoulos B."/>
            <person name="Lipzen A."/>
            <person name="Chen C."/>
            <person name="Yan M."/>
            <person name="Daum C."/>
            <person name="Ng V."/>
            <person name="Clum A."/>
            <person name="Steindorff A."/>
            <person name="Ohm R.A."/>
            <person name="Martin F."/>
            <person name="Silar P."/>
            <person name="Natvig D.O."/>
            <person name="Lalanne C."/>
            <person name="Gautier V."/>
            <person name="Ament-Velasquez S.L."/>
            <person name="Kruys A."/>
            <person name="Hutchinson M.I."/>
            <person name="Powell A.J."/>
            <person name="Barry K."/>
            <person name="Miller A.N."/>
            <person name="Grigoriev I.V."/>
            <person name="Debuchy R."/>
            <person name="Gladieux P."/>
            <person name="Hiltunen Thoren M."/>
            <person name="Johannesson H."/>
        </authorList>
    </citation>
    <scope>NUCLEOTIDE SEQUENCE</scope>
    <source>
        <strain evidence="18">CBS 141.50</strain>
    </source>
</reference>
<keyword evidence="4" id="KW-0479">Metal-binding</keyword>
<feature type="domain" description="Auxiliary Activity family 9 catalytic" evidence="17">
    <location>
        <begin position="22"/>
        <end position="259"/>
    </location>
</feature>
<evidence type="ECO:0000256" key="10">
    <source>
        <dbReference type="ARBA" id="ARBA00023157"/>
    </source>
</evidence>
<dbReference type="EMBL" id="MU853620">
    <property type="protein sequence ID" value="KAK4140938.1"/>
    <property type="molecule type" value="Genomic_DNA"/>
</dbReference>
<dbReference type="PANTHER" id="PTHR33353:SF36">
    <property type="entry name" value="ENDO-BETA-1,4-GLUCANASE D"/>
    <property type="match status" value="1"/>
</dbReference>
<keyword evidence="18" id="KW-0378">Hydrolase</keyword>